<name>A0A1I6G2Q5_HALSD</name>
<evidence type="ECO:0000313" key="2">
    <source>
        <dbReference type="Proteomes" id="UP000198932"/>
    </source>
</evidence>
<organism evidence="1 2">
    <name type="scientific">Halorubrum sodomense</name>
    <dbReference type="NCBI Taxonomy" id="35743"/>
    <lineage>
        <taxon>Archaea</taxon>
        <taxon>Methanobacteriati</taxon>
        <taxon>Methanobacteriota</taxon>
        <taxon>Stenosarchaea group</taxon>
        <taxon>Halobacteria</taxon>
        <taxon>Halobacteriales</taxon>
        <taxon>Haloferacaceae</taxon>
        <taxon>Halorubrum</taxon>
    </lineage>
</organism>
<dbReference type="EMBL" id="FOYN01000002">
    <property type="protein sequence ID" value="SFR36503.1"/>
    <property type="molecule type" value="Genomic_DNA"/>
</dbReference>
<evidence type="ECO:0000313" key="1">
    <source>
        <dbReference type="EMBL" id="SFR36503.1"/>
    </source>
</evidence>
<keyword evidence="2" id="KW-1185">Reference proteome</keyword>
<dbReference type="AlphaFoldDB" id="A0A1I6G2Q5"/>
<sequence length="212" mass="22548">MNVAGDQSAYLGLEAGDSDHAYTENGELKLAFDGSQVSGAGVNTNAFIKFNDLFTIRNNSSEKITVWLDQGGSGAPDIGNGADANFLSNVQSNSTGGSIPEYVFFWSFARDDQPPSYDPFGTDGLGNNFETGLDDYSVLAPTNIDTDINDSIFNRAGQHPAVLESGDSLTINFQINTKDQANIDIDPSDLTNASGNVVLNGFSHDFAVDIQS</sequence>
<accession>A0A1I6G2Q5</accession>
<protein>
    <submittedName>
        <fullName evidence="1">Uncharacterized protein</fullName>
    </submittedName>
</protein>
<proteinExistence type="predicted"/>
<gene>
    <name evidence="1" type="ORF">SAMN04487937_1553</name>
</gene>
<reference evidence="2" key="1">
    <citation type="submission" date="2016-10" db="EMBL/GenBank/DDBJ databases">
        <authorList>
            <person name="Varghese N."/>
            <person name="Submissions S."/>
        </authorList>
    </citation>
    <scope>NUCLEOTIDE SEQUENCE [LARGE SCALE GENOMIC DNA]</scope>
    <source>
        <strain evidence="2">RD 26</strain>
    </source>
</reference>
<dbReference type="Proteomes" id="UP000198932">
    <property type="component" value="Unassembled WGS sequence"/>
</dbReference>